<evidence type="ECO:0000259" key="14">
    <source>
        <dbReference type="PROSITE" id="PS51194"/>
    </source>
</evidence>
<evidence type="ECO:0000256" key="4">
    <source>
        <dbReference type="ARBA" id="ARBA00022801"/>
    </source>
</evidence>
<comment type="caution">
    <text evidence="16">The sequence shown here is derived from an EMBL/GenBank/DDBJ whole genome shotgun (WGS) entry which is preliminary data.</text>
</comment>
<dbReference type="Pfam" id="PF00271">
    <property type="entry name" value="Helicase_C"/>
    <property type="match status" value="1"/>
</dbReference>
<comment type="similarity">
    <text evidence="7 11">Belongs to the DEAD box helicase family.</text>
</comment>
<evidence type="ECO:0000259" key="13">
    <source>
        <dbReference type="PROSITE" id="PS51192"/>
    </source>
</evidence>
<dbReference type="PROSITE" id="PS51194">
    <property type="entry name" value="HELICASE_CTER"/>
    <property type="match status" value="1"/>
</dbReference>
<dbReference type="EMBL" id="JABANE010000023">
    <property type="protein sequence ID" value="NME68433.1"/>
    <property type="molecule type" value="Genomic_DNA"/>
</dbReference>
<dbReference type="EC" id="3.6.4.13" evidence="1"/>
<evidence type="ECO:0000256" key="9">
    <source>
        <dbReference type="ARBA" id="ARBA00074363"/>
    </source>
</evidence>
<evidence type="ECO:0000256" key="12">
    <source>
        <dbReference type="SAM" id="MobiDB-lite"/>
    </source>
</evidence>
<evidence type="ECO:0000256" key="6">
    <source>
        <dbReference type="ARBA" id="ARBA00022840"/>
    </source>
</evidence>
<keyword evidence="6 11" id="KW-0067">ATP-binding</keyword>
<evidence type="ECO:0000256" key="3">
    <source>
        <dbReference type="ARBA" id="ARBA00022741"/>
    </source>
</evidence>
<name>A0A7X9RS04_9BACT</name>
<evidence type="ECO:0000256" key="5">
    <source>
        <dbReference type="ARBA" id="ARBA00022806"/>
    </source>
</evidence>
<dbReference type="CDD" id="cd00268">
    <property type="entry name" value="DEADc"/>
    <property type="match status" value="1"/>
</dbReference>
<dbReference type="RefSeq" id="WP_169656735.1">
    <property type="nucleotide sequence ID" value="NZ_JABANE010000023.1"/>
</dbReference>
<proteinExistence type="inferred from homology"/>
<gene>
    <name evidence="16" type="ORF">HHU12_10730</name>
</gene>
<dbReference type="InterPro" id="IPR011545">
    <property type="entry name" value="DEAD/DEAH_box_helicase_dom"/>
</dbReference>
<dbReference type="AlphaFoldDB" id="A0A7X9RS04"/>
<dbReference type="SUPFAM" id="SSF52540">
    <property type="entry name" value="P-loop containing nucleoside triphosphate hydrolases"/>
    <property type="match status" value="1"/>
</dbReference>
<dbReference type="InterPro" id="IPR014001">
    <property type="entry name" value="Helicase_ATP-bd"/>
</dbReference>
<dbReference type="PROSITE" id="PS51195">
    <property type="entry name" value="Q_MOTIF"/>
    <property type="match status" value="1"/>
</dbReference>
<protein>
    <recommendedName>
        <fullName evidence="9">DEAD-box ATP-dependent RNA helicase RhpA</fullName>
        <ecNumber evidence="1">3.6.4.13</ecNumber>
    </recommendedName>
</protein>
<dbReference type="SMART" id="SM00490">
    <property type="entry name" value="HELICc"/>
    <property type="match status" value="1"/>
</dbReference>
<dbReference type="Proteomes" id="UP000576082">
    <property type="component" value="Unassembled WGS sequence"/>
</dbReference>
<evidence type="ECO:0000256" key="2">
    <source>
        <dbReference type="ARBA" id="ARBA00022490"/>
    </source>
</evidence>
<dbReference type="CDD" id="cd18787">
    <property type="entry name" value="SF2_C_DEAD"/>
    <property type="match status" value="1"/>
</dbReference>
<feature type="domain" description="DEAD-box RNA helicase Q" evidence="15">
    <location>
        <begin position="1"/>
        <end position="29"/>
    </location>
</feature>
<reference evidence="16 17" key="1">
    <citation type="submission" date="2020-04" db="EMBL/GenBank/DDBJ databases">
        <title>Flammeovirga sp. SR4, a novel species isolated from seawater.</title>
        <authorList>
            <person name="Wang X."/>
        </authorList>
    </citation>
    <scope>NUCLEOTIDE SEQUENCE [LARGE SCALE GENOMIC DNA]</scope>
    <source>
        <strain evidence="16 17">ATCC 23126</strain>
    </source>
</reference>
<evidence type="ECO:0000313" key="17">
    <source>
        <dbReference type="Proteomes" id="UP000576082"/>
    </source>
</evidence>
<keyword evidence="3 11" id="KW-0547">Nucleotide-binding</keyword>
<evidence type="ECO:0000259" key="15">
    <source>
        <dbReference type="PROSITE" id="PS51195"/>
    </source>
</evidence>
<evidence type="ECO:0000256" key="11">
    <source>
        <dbReference type="RuleBase" id="RU000492"/>
    </source>
</evidence>
<dbReference type="SMART" id="SM00487">
    <property type="entry name" value="DEXDc"/>
    <property type="match status" value="1"/>
</dbReference>
<dbReference type="FunFam" id="3.40.50.300:FF:000108">
    <property type="entry name" value="ATP-dependent RNA helicase RhlE"/>
    <property type="match status" value="1"/>
</dbReference>
<sequence length="409" mass="46312">MTFEELGVIPEIQEALENRGYDTPTPIQEKAIPSILEGHDLQGSAQTGTGKTAAFCIPIIQLLKKNSNNGHKIRALILTPTRELALQVANNFSLYNQKTKLKQLVIFGGIPHDKQIKRLKQGVEVLIATPGRLMDLHQQGYVDLKHIETFVLDEADKMLDMGFINDIKKIVKLIPKKRQTLLFSATMPPSIQEISKSLLHKPLKVEVTPVSSTADTIDQFIYYVDKRNKKQLLFEILDDDKKDSVLIFMRTKRGANHLAKTLNENRVKAEAIHGNKSQTARQRALENFKKKKTRILVATDIAARGIDISQLKYVINFEIPEVAETYVHRIGRSGRAGEEGIAISLADGTELQDVKSIEKLIGHKIPEIKENPFPMQEKDKDIAQRDAKRKKQIKRSRQGNRRKKKPESK</sequence>
<feature type="compositionally biased region" description="Basic and acidic residues" evidence="12">
    <location>
        <begin position="368"/>
        <end position="386"/>
    </location>
</feature>
<dbReference type="GO" id="GO:0003676">
    <property type="term" value="F:nucleic acid binding"/>
    <property type="evidence" value="ECO:0007669"/>
    <property type="project" value="InterPro"/>
</dbReference>
<dbReference type="InterPro" id="IPR050079">
    <property type="entry name" value="DEAD_box_RNA_helicase"/>
</dbReference>
<dbReference type="InterPro" id="IPR014014">
    <property type="entry name" value="RNA_helicase_DEAD_Q_motif"/>
</dbReference>
<keyword evidence="4 11" id="KW-0378">Hydrolase</keyword>
<evidence type="ECO:0000256" key="8">
    <source>
        <dbReference type="ARBA" id="ARBA00047984"/>
    </source>
</evidence>
<organism evidence="16 17">
    <name type="scientific">Flammeovirga aprica JL-4</name>
    <dbReference type="NCBI Taxonomy" id="694437"/>
    <lineage>
        <taxon>Bacteria</taxon>
        <taxon>Pseudomonadati</taxon>
        <taxon>Bacteroidota</taxon>
        <taxon>Cytophagia</taxon>
        <taxon>Cytophagales</taxon>
        <taxon>Flammeovirgaceae</taxon>
        <taxon>Flammeovirga</taxon>
    </lineage>
</organism>
<dbReference type="GO" id="GO:0016787">
    <property type="term" value="F:hydrolase activity"/>
    <property type="evidence" value="ECO:0007669"/>
    <property type="project" value="UniProtKB-KW"/>
</dbReference>
<dbReference type="InterPro" id="IPR001650">
    <property type="entry name" value="Helicase_C-like"/>
</dbReference>
<feature type="short sequence motif" description="Q motif" evidence="10">
    <location>
        <begin position="1"/>
        <end position="29"/>
    </location>
</feature>
<comment type="catalytic activity">
    <reaction evidence="8">
        <text>ATP + H2O = ADP + phosphate + H(+)</text>
        <dbReference type="Rhea" id="RHEA:13065"/>
        <dbReference type="ChEBI" id="CHEBI:15377"/>
        <dbReference type="ChEBI" id="CHEBI:15378"/>
        <dbReference type="ChEBI" id="CHEBI:30616"/>
        <dbReference type="ChEBI" id="CHEBI:43474"/>
        <dbReference type="ChEBI" id="CHEBI:456216"/>
        <dbReference type="EC" id="3.6.4.13"/>
    </reaction>
</comment>
<dbReference type="Pfam" id="PF00270">
    <property type="entry name" value="DEAD"/>
    <property type="match status" value="1"/>
</dbReference>
<evidence type="ECO:0000256" key="7">
    <source>
        <dbReference type="ARBA" id="ARBA00038437"/>
    </source>
</evidence>
<evidence type="ECO:0000313" key="16">
    <source>
        <dbReference type="EMBL" id="NME68433.1"/>
    </source>
</evidence>
<dbReference type="Gene3D" id="3.40.50.300">
    <property type="entry name" value="P-loop containing nucleotide triphosphate hydrolases"/>
    <property type="match status" value="2"/>
</dbReference>
<keyword evidence="2" id="KW-0963">Cytoplasm</keyword>
<evidence type="ECO:0000256" key="1">
    <source>
        <dbReference type="ARBA" id="ARBA00012552"/>
    </source>
</evidence>
<accession>A0A7X9RS04</accession>
<evidence type="ECO:0000256" key="10">
    <source>
        <dbReference type="PROSITE-ProRule" id="PRU00552"/>
    </source>
</evidence>
<dbReference type="PANTHER" id="PTHR47959:SF13">
    <property type="entry name" value="ATP-DEPENDENT RNA HELICASE RHLE"/>
    <property type="match status" value="1"/>
</dbReference>
<dbReference type="GO" id="GO:0042255">
    <property type="term" value="P:ribosome assembly"/>
    <property type="evidence" value="ECO:0007669"/>
    <property type="project" value="UniProtKB-ARBA"/>
</dbReference>
<dbReference type="PANTHER" id="PTHR47959">
    <property type="entry name" value="ATP-DEPENDENT RNA HELICASE RHLE-RELATED"/>
    <property type="match status" value="1"/>
</dbReference>
<dbReference type="PROSITE" id="PS51192">
    <property type="entry name" value="HELICASE_ATP_BIND_1"/>
    <property type="match status" value="1"/>
</dbReference>
<dbReference type="GO" id="GO:0003724">
    <property type="term" value="F:RNA helicase activity"/>
    <property type="evidence" value="ECO:0007669"/>
    <property type="project" value="UniProtKB-EC"/>
</dbReference>
<feature type="domain" description="Helicase ATP-binding" evidence="13">
    <location>
        <begin position="32"/>
        <end position="205"/>
    </location>
</feature>
<feature type="region of interest" description="Disordered" evidence="12">
    <location>
        <begin position="368"/>
        <end position="409"/>
    </location>
</feature>
<dbReference type="PROSITE" id="PS00039">
    <property type="entry name" value="DEAD_ATP_HELICASE"/>
    <property type="match status" value="1"/>
</dbReference>
<keyword evidence="5 11" id="KW-0347">Helicase</keyword>
<dbReference type="GO" id="GO:0005829">
    <property type="term" value="C:cytosol"/>
    <property type="evidence" value="ECO:0007669"/>
    <property type="project" value="TreeGrafter"/>
</dbReference>
<dbReference type="GO" id="GO:0009266">
    <property type="term" value="P:response to temperature stimulus"/>
    <property type="evidence" value="ECO:0007669"/>
    <property type="project" value="UniProtKB-ARBA"/>
</dbReference>
<dbReference type="InterPro" id="IPR000629">
    <property type="entry name" value="RNA-helicase_DEAD-box_CS"/>
</dbReference>
<dbReference type="InterPro" id="IPR044742">
    <property type="entry name" value="DEAD/DEAH_RhlB"/>
</dbReference>
<feature type="domain" description="Helicase C-terminal" evidence="14">
    <location>
        <begin position="216"/>
        <end position="381"/>
    </location>
</feature>
<dbReference type="InterPro" id="IPR027417">
    <property type="entry name" value="P-loop_NTPase"/>
</dbReference>
<dbReference type="GO" id="GO:0005524">
    <property type="term" value="F:ATP binding"/>
    <property type="evidence" value="ECO:0007669"/>
    <property type="project" value="UniProtKB-KW"/>
</dbReference>
<keyword evidence="17" id="KW-1185">Reference proteome</keyword>
<feature type="compositionally biased region" description="Basic residues" evidence="12">
    <location>
        <begin position="387"/>
        <end position="409"/>
    </location>
</feature>